<dbReference type="EMBL" id="GL377589">
    <property type="protein sequence ID" value="EFJ24646.1"/>
    <property type="molecule type" value="Genomic_DNA"/>
</dbReference>
<sequence>MVDGEALGRAFVQRTPEKWELNQYWYSAATIAAIVKEVEERATKAAFLSTPSVYFSLKDLQLRKCSFVFDVDAQWSRSPNYVKWDFNKPKEIPEAFHHSFDFVVIDPPFITSEVWTKYAEAARLLLAENGKILLSTIMENSQLLERMLDVKPQVFQPCIPHLVYQYVFFTNYDATNLGVPNPEVEQ</sequence>
<evidence type="ECO:0000256" key="1">
    <source>
        <dbReference type="ARBA" id="ARBA00004496"/>
    </source>
</evidence>
<dbReference type="InParanoid" id="D8RTA0"/>
<evidence type="ECO:0000313" key="6">
    <source>
        <dbReference type="Proteomes" id="UP000001514"/>
    </source>
</evidence>
<evidence type="ECO:0000256" key="4">
    <source>
        <dbReference type="ARBA" id="ARBA00022679"/>
    </source>
</evidence>
<dbReference type="STRING" id="88036.D8RTA0"/>
<keyword evidence="6" id="KW-1185">Reference proteome</keyword>
<dbReference type="Pfam" id="PF10237">
    <property type="entry name" value="N6-adenineMlase"/>
    <property type="match status" value="1"/>
</dbReference>
<dbReference type="InterPro" id="IPR029063">
    <property type="entry name" value="SAM-dependent_MTases_sf"/>
</dbReference>
<gene>
    <name evidence="5" type="ORF">SELMODRAFT_414591</name>
</gene>
<dbReference type="PROSITE" id="PS00092">
    <property type="entry name" value="N6_MTASE"/>
    <property type="match status" value="1"/>
</dbReference>
<dbReference type="Gramene" id="EFJ24646">
    <property type="protein sequence ID" value="EFJ24646"/>
    <property type="gene ID" value="SELMODRAFT_414591"/>
</dbReference>
<evidence type="ECO:0000256" key="2">
    <source>
        <dbReference type="ARBA" id="ARBA00022490"/>
    </source>
</evidence>
<dbReference type="InterPro" id="IPR019369">
    <property type="entry name" value="Efm5/EEF1AKMT1"/>
</dbReference>
<keyword evidence="4" id="KW-0808">Transferase</keyword>
<organism evidence="6">
    <name type="scientific">Selaginella moellendorffii</name>
    <name type="common">Spikemoss</name>
    <dbReference type="NCBI Taxonomy" id="88036"/>
    <lineage>
        <taxon>Eukaryota</taxon>
        <taxon>Viridiplantae</taxon>
        <taxon>Streptophyta</taxon>
        <taxon>Embryophyta</taxon>
        <taxon>Tracheophyta</taxon>
        <taxon>Lycopodiopsida</taxon>
        <taxon>Selaginellales</taxon>
        <taxon>Selaginellaceae</taxon>
        <taxon>Selaginella</taxon>
    </lineage>
</organism>
<dbReference type="OrthoDB" id="206354at2759"/>
<dbReference type="PANTHER" id="PTHR13200">
    <property type="entry name" value="EEF1A LYSINE METHYLTRANSFERASE 1"/>
    <property type="match status" value="1"/>
</dbReference>
<reference evidence="5 6" key="1">
    <citation type="journal article" date="2011" name="Science">
        <title>The Selaginella genome identifies genetic changes associated with the evolution of vascular plants.</title>
        <authorList>
            <person name="Banks J.A."/>
            <person name="Nishiyama T."/>
            <person name="Hasebe M."/>
            <person name="Bowman J.L."/>
            <person name="Gribskov M."/>
            <person name="dePamphilis C."/>
            <person name="Albert V.A."/>
            <person name="Aono N."/>
            <person name="Aoyama T."/>
            <person name="Ambrose B.A."/>
            <person name="Ashton N.W."/>
            <person name="Axtell M.J."/>
            <person name="Barker E."/>
            <person name="Barker M.S."/>
            <person name="Bennetzen J.L."/>
            <person name="Bonawitz N.D."/>
            <person name="Chapple C."/>
            <person name="Cheng C."/>
            <person name="Correa L.G."/>
            <person name="Dacre M."/>
            <person name="DeBarry J."/>
            <person name="Dreyer I."/>
            <person name="Elias M."/>
            <person name="Engstrom E.M."/>
            <person name="Estelle M."/>
            <person name="Feng L."/>
            <person name="Finet C."/>
            <person name="Floyd S.K."/>
            <person name="Frommer W.B."/>
            <person name="Fujita T."/>
            <person name="Gramzow L."/>
            <person name="Gutensohn M."/>
            <person name="Harholt J."/>
            <person name="Hattori M."/>
            <person name="Heyl A."/>
            <person name="Hirai T."/>
            <person name="Hiwatashi Y."/>
            <person name="Ishikawa M."/>
            <person name="Iwata M."/>
            <person name="Karol K.G."/>
            <person name="Koehler B."/>
            <person name="Kolukisaoglu U."/>
            <person name="Kubo M."/>
            <person name="Kurata T."/>
            <person name="Lalonde S."/>
            <person name="Li K."/>
            <person name="Li Y."/>
            <person name="Litt A."/>
            <person name="Lyons E."/>
            <person name="Manning G."/>
            <person name="Maruyama T."/>
            <person name="Michael T.P."/>
            <person name="Mikami K."/>
            <person name="Miyazaki S."/>
            <person name="Morinaga S."/>
            <person name="Murata T."/>
            <person name="Mueller-Roeber B."/>
            <person name="Nelson D.R."/>
            <person name="Obara M."/>
            <person name="Oguri Y."/>
            <person name="Olmstead R.G."/>
            <person name="Onodera N."/>
            <person name="Petersen B.L."/>
            <person name="Pils B."/>
            <person name="Prigge M."/>
            <person name="Rensing S.A."/>
            <person name="Riano-Pachon D.M."/>
            <person name="Roberts A.W."/>
            <person name="Sato Y."/>
            <person name="Scheller H.V."/>
            <person name="Schulz B."/>
            <person name="Schulz C."/>
            <person name="Shakirov E.V."/>
            <person name="Shibagaki N."/>
            <person name="Shinohara N."/>
            <person name="Shippen D.E."/>
            <person name="Soerensen I."/>
            <person name="Sotooka R."/>
            <person name="Sugimoto N."/>
            <person name="Sugita M."/>
            <person name="Sumikawa N."/>
            <person name="Tanurdzic M."/>
            <person name="Theissen G."/>
            <person name="Ulvskov P."/>
            <person name="Wakazuki S."/>
            <person name="Weng J.K."/>
            <person name="Willats W.W."/>
            <person name="Wipf D."/>
            <person name="Wolf P.G."/>
            <person name="Yang L."/>
            <person name="Zimmer A.D."/>
            <person name="Zhu Q."/>
            <person name="Mitros T."/>
            <person name="Hellsten U."/>
            <person name="Loque D."/>
            <person name="Otillar R."/>
            <person name="Salamov A."/>
            <person name="Schmutz J."/>
            <person name="Shapiro H."/>
            <person name="Lindquist E."/>
            <person name="Lucas S."/>
            <person name="Rokhsar D."/>
            <person name="Grigoriev I.V."/>
        </authorList>
    </citation>
    <scope>NUCLEOTIDE SEQUENCE [LARGE SCALE GENOMIC DNA]</scope>
</reference>
<keyword evidence="2" id="KW-0963">Cytoplasm</keyword>
<dbReference type="InterPro" id="IPR041370">
    <property type="entry name" value="Mlase_EEF1AKMT1/ZCCHC4"/>
</dbReference>
<evidence type="ECO:0000256" key="3">
    <source>
        <dbReference type="ARBA" id="ARBA00022603"/>
    </source>
</evidence>
<dbReference type="GO" id="GO:0032259">
    <property type="term" value="P:methylation"/>
    <property type="evidence" value="ECO:0007669"/>
    <property type="project" value="UniProtKB-KW"/>
</dbReference>
<dbReference type="eggNOG" id="KOG3350">
    <property type="taxonomic scope" value="Eukaryota"/>
</dbReference>
<dbReference type="OMA" id="FNKPLEG"/>
<dbReference type="PANTHER" id="PTHR13200:SF1">
    <property type="entry name" value="NUCLEIC ACID BINDING PROTEIN"/>
    <property type="match status" value="1"/>
</dbReference>
<name>D8RTA0_SELML</name>
<dbReference type="Gene3D" id="3.40.50.150">
    <property type="entry name" value="Vaccinia Virus protein VP39"/>
    <property type="match status" value="1"/>
</dbReference>
<comment type="subcellular location">
    <subcellularLocation>
        <location evidence="1">Cytoplasm</location>
    </subcellularLocation>
</comment>
<dbReference type="HOGENOM" id="CLU_074410_3_0_1"/>
<dbReference type="SUPFAM" id="SSF53335">
    <property type="entry name" value="S-adenosyl-L-methionine-dependent methyltransferases"/>
    <property type="match status" value="1"/>
</dbReference>
<evidence type="ECO:0000313" key="5">
    <source>
        <dbReference type="EMBL" id="EFJ24646.1"/>
    </source>
</evidence>
<dbReference type="KEGG" id="smo:SELMODRAFT_414591"/>
<dbReference type="GO" id="GO:0016279">
    <property type="term" value="F:protein-lysine N-methyltransferase activity"/>
    <property type="evidence" value="ECO:0007669"/>
    <property type="project" value="InterPro"/>
</dbReference>
<protein>
    <submittedName>
        <fullName evidence="5">Uncharacterized protein</fullName>
    </submittedName>
</protein>
<accession>D8RTA0</accession>
<proteinExistence type="predicted"/>
<keyword evidence="3" id="KW-0489">Methyltransferase</keyword>
<dbReference type="InterPro" id="IPR002052">
    <property type="entry name" value="DNA_methylase_N6_adenine_CS"/>
</dbReference>
<dbReference type="GO" id="GO:0003676">
    <property type="term" value="F:nucleic acid binding"/>
    <property type="evidence" value="ECO:0007669"/>
    <property type="project" value="InterPro"/>
</dbReference>
<dbReference type="GO" id="GO:0005737">
    <property type="term" value="C:cytoplasm"/>
    <property type="evidence" value="ECO:0007669"/>
    <property type="project" value="UniProtKB-SubCell"/>
</dbReference>
<dbReference type="AlphaFoldDB" id="D8RTA0"/>
<dbReference type="Proteomes" id="UP000001514">
    <property type="component" value="Unassembled WGS sequence"/>
</dbReference>